<evidence type="ECO:0000256" key="1">
    <source>
        <dbReference type="SAM" id="MobiDB-lite"/>
    </source>
</evidence>
<evidence type="ECO:0000313" key="2">
    <source>
        <dbReference type="EMBL" id="PWA79343.1"/>
    </source>
</evidence>
<proteinExistence type="predicted"/>
<feature type="compositionally biased region" description="Basic and acidic residues" evidence="1">
    <location>
        <begin position="279"/>
        <end position="292"/>
    </location>
</feature>
<feature type="compositionally biased region" description="Basic and acidic residues" evidence="1">
    <location>
        <begin position="234"/>
        <end position="258"/>
    </location>
</feature>
<sequence>MGDVCLSLFDVVEQAKKVEVLSPKVPQTRCRTSTRQRKTTETEKVASTRTTIRRGTKKVAGGVEESRNEILKTPAISSSRKKAVETSSCRNVSSQLNECEEEADEEGVVDQKVEPGLMYTRRKVDAVKKGSVVQKIESTVVTEKKTAETRVKKDSGKAVKIDSFMDDEVDVESEETNVESENTNAAVEDICAAFEKLNVLVVEKSDCSPVIECSPVLEEAVDFEAKNETSNPCEDLKVEEKLDLGEKDSSEAKDEPKPESNVISSPCEDESSEQNLDLGAEKSDASEAKDETLVAPEEDADSLFDDNASLESEMNNEVQEIDEDMEQVSKNTDNESFDVSSTIKFEDLKPELFTETNANEKADSGVPLNEEKSQFFVSAPCFPTRATPIKNATPFKNTSIVTDDKENIVVEGKKSKKEIDATAYSIRQLRKQIKALTLKSSGNEDASKEAVATTRPALQIICENQMVGGETKN</sequence>
<protein>
    <submittedName>
        <fullName evidence="2">Uncharacterized protein</fullName>
    </submittedName>
</protein>
<dbReference type="Proteomes" id="UP000245207">
    <property type="component" value="Unassembled WGS sequence"/>
</dbReference>
<keyword evidence="3" id="KW-1185">Reference proteome</keyword>
<accession>A0A2U1P0P4</accession>
<gene>
    <name evidence="2" type="ORF">CTI12_AA205940</name>
</gene>
<dbReference type="OrthoDB" id="1916794at2759"/>
<dbReference type="AlphaFoldDB" id="A0A2U1P0P4"/>
<feature type="region of interest" description="Disordered" evidence="1">
    <location>
        <begin position="225"/>
        <end position="337"/>
    </location>
</feature>
<name>A0A2U1P0P4_ARTAN</name>
<dbReference type="EMBL" id="PKPP01001868">
    <property type="protein sequence ID" value="PWA79343.1"/>
    <property type="molecule type" value="Genomic_DNA"/>
</dbReference>
<comment type="caution">
    <text evidence="2">The sequence shown here is derived from an EMBL/GenBank/DDBJ whole genome shotgun (WGS) entry which is preliminary data.</text>
</comment>
<evidence type="ECO:0000313" key="3">
    <source>
        <dbReference type="Proteomes" id="UP000245207"/>
    </source>
</evidence>
<organism evidence="2 3">
    <name type="scientific">Artemisia annua</name>
    <name type="common">Sweet wormwood</name>
    <dbReference type="NCBI Taxonomy" id="35608"/>
    <lineage>
        <taxon>Eukaryota</taxon>
        <taxon>Viridiplantae</taxon>
        <taxon>Streptophyta</taxon>
        <taxon>Embryophyta</taxon>
        <taxon>Tracheophyta</taxon>
        <taxon>Spermatophyta</taxon>
        <taxon>Magnoliopsida</taxon>
        <taxon>eudicotyledons</taxon>
        <taxon>Gunneridae</taxon>
        <taxon>Pentapetalae</taxon>
        <taxon>asterids</taxon>
        <taxon>campanulids</taxon>
        <taxon>Asterales</taxon>
        <taxon>Asteraceae</taxon>
        <taxon>Asteroideae</taxon>
        <taxon>Anthemideae</taxon>
        <taxon>Artemisiinae</taxon>
        <taxon>Artemisia</taxon>
    </lineage>
</organism>
<feature type="compositionally biased region" description="Polar residues" evidence="1">
    <location>
        <begin position="309"/>
        <end position="318"/>
    </location>
</feature>
<reference evidence="2 3" key="1">
    <citation type="journal article" date="2018" name="Mol. Plant">
        <title>The genome of Artemisia annua provides insight into the evolution of Asteraceae family and artemisinin biosynthesis.</title>
        <authorList>
            <person name="Shen Q."/>
            <person name="Zhang L."/>
            <person name="Liao Z."/>
            <person name="Wang S."/>
            <person name="Yan T."/>
            <person name="Shi P."/>
            <person name="Liu M."/>
            <person name="Fu X."/>
            <person name="Pan Q."/>
            <person name="Wang Y."/>
            <person name="Lv Z."/>
            <person name="Lu X."/>
            <person name="Zhang F."/>
            <person name="Jiang W."/>
            <person name="Ma Y."/>
            <person name="Chen M."/>
            <person name="Hao X."/>
            <person name="Li L."/>
            <person name="Tang Y."/>
            <person name="Lv G."/>
            <person name="Zhou Y."/>
            <person name="Sun X."/>
            <person name="Brodelius P.E."/>
            <person name="Rose J.K.C."/>
            <person name="Tang K."/>
        </authorList>
    </citation>
    <scope>NUCLEOTIDE SEQUENCE [LARGE SCALE GENOMIC DNA]</scope>
    <source>
        <strain evidence="3">cv. Huhao1</strain>
        <tissue evidence="2">Leaf</tissue>
    </source>
</reference>